<dbReference type="Proteomes" id="UP001274830">
    <property type="component" value="Unassembled WGS sequence"/>
</dbReference>
<accession>A0AAE0WPT1</accession>
<dbReference type="FunFam" id="3.40.50.1820:FF:000213">
    <property type="entry name" value="Carboxylic ester hydrolase"/>
    <property type="match status" value="1"/>
</dbReference>
<evidence type="ECO:0000256" key="6">
    <source>
        <dbReference type="ARBA" id="ARBA00023098"/>
    </source>
</evidence>
<dbReference type="Pfam" id="PF00135">
    <property type="entry name" value="COesterase"/>
    <property type="match status" value="1"/>
</dbReference>
<comment type="similarity">
    <text evidence="2 8">Belongs to the type-B carboxylesterase/lipase family.</text>
</comment>
<dbReference type="InterPro" id="IPR002018">
    <property type="entry name" value="CarbesteraseB"/>
</dbReference>
<evidence type="ECO:0000256" key="3">
    <source>
        <dbReference type="ARBA" id="ARBA00022525"/>
    </source>
</evidence>
<dbReference type="GO" id="GO:0006629">
    <property type="term" value="P:lipid metabolic process"/>
    <property type="evidence" value="ECO:0007669"/>
    <property type="project" value="UniProtKB-KW"/>
</dbReference>
<name>A0AAE0WPT1_9PEZI</name>
<dbReference type="EC" id="3.1.1.-" evidence="8"/>
<reference evidence="10" key="1">
    <citation type="submission" date="2023-07" db="EMBL/GenBank/DDBJ databases">
        <title>Black Yeasts Isolated from many extreme environments.</title>
        <authorList>
            <person name="Coleine C."/>
            <person name="Stajich J.E."/>
            <person name="Selbmann L."/>
        </authorList>
    </citation>
    <scope>NUCLEOTIDE SEQUENCE</scope>
    <source>
        <strain evidence="10">CCFEE 5485</strain>
    </source>
</reference>
<evidence type="ECO:0000259" key="9">
    <source>
        <dbReference type="Pfam" id="PF00135"/>
    </source>
</evidence>
<protein>
    <recommendedName>
        <fullName evidence="8">Carboxylic ester hydrolase</fullName>
        <ecNumber evidence="8">3.1.1.-</ecNumber>
    </recommendedName>
</protein>
<feature type="domain" description="Carboxylesterase type B" evidence="9">
    <location>
        <begin position="40"/>
        <end position="544"/>
    </location>
</feature>
<organism evidence="10 11">
    <name type="scientific">Recurvomyces mirabilis</name>
    <dbReference type="NCBI Taxonomy" id="574656"/>
    <lineage>
        <taxon>Eukaryota</taxon>
        <taxon>Fungi</taxon>
        <taxon>Dikarya</taxon>
        <taxon>Ascomycota</taxon>
        <taxon>Pezizomycotina</taxon>
        <taxon>Dothideomycetes</taxon>
        <taxon>Dothideomycetidae</taxon>
        <taxon>Mycosphaerellales</taxon>
        <taxon>Teratosphaeriaceae</taxon>
        <taxon>Recurvomyces</taxon>
    </lineage>
</organism>
<dbReference type="SUPFAM" id="SSF53474">
    <property type="entry name" value="alpha/beta-Hydrolases"/>
    <property type="match status" value="1"/>
</dbReference>
<dbReference type="InterPro" id="IPR029058">
    <property type="entry name" value="AB_hydrolase_fold"/>
</dbReference>
<sequence length="585" mass="61998">MFSSPFVPKISRKMHSILAYILALGLAAQAIPIEDRAAGPAVKIQNGTVVGSSSLGVDSFKGIPFAEPPTGTRRLKPPQTVSATFGTLQATANPPACPQFFSQTNTSSLPSDVLGELANTPLFQAIDSQSEDCLFISVQRPAGTASNAKLPVLFWIFGGGFEFGSSGMYDGSNIITKSVSLNAPVIYVAVSYRVAGFGFLAGSQLSNEGSTNLGLRDQRLGLQWVAENIAAFGGDPSKVTIWGESAGAISVFDQTIINGGDNTYKGQPLFRGAIMDSGSVTPADPVTAPQAQAIFNTVAQNAGCGGSSDVLACLRAAPYQKFLDATTSVPGIFSYRSLDLSYLPRPDPHDNFFSVSPEVALGKGAYAKVPVINGDQQDEGTLFSLGLSNISTNAQFTDYFASYFPGNPNAHSDVAGLLAQYPDQPLLGQPAGSPFNTGALNNIYPQYKRIAAVLGDTVFTLTRRVYLSTVSKQVKAWSYLNTYFYGTPVLGTFHASDILVAYGEAGLEAGIDAQTVQQYYISFVNHLDPNALGTATPLIQWPQWSNTGGTPQLVDFAAAGLSLTPDTFRSGAYDYLATRTSNFRV</sequence>
<dbReference type="PROSITE" id="PS00122">
    <property type="entry name" value="CARBOXYLESTERASE_B_1"/>
    <property type="match status" value="1"/>
</dbReference>
<evidence type="ECO:0000256" key="2">
    <source>
        <dbReference type="ARBA" id="ARBA00005964"/>
    </source>
</evidence>
<dbReference type="InterPro" id="IPR050309">
    <property type="entry name" value="Type-B_Carboxylest/Lipase"/>
</dbReference>
<dbReference type="GO" id="GO:0016787">
    <property type="term" value="F:hydrolase activity"/>
    <property type="evidence" value="ECO:0007669"/>
    <property type="project" value="UniProtKB-KW"/>
</dbReference>
<comment type="subcellular location">
    <subcellularLocation>
        <location evidence="1">Secreted</location>
    </subcellularLocation>
</comment>
<gene>
    <name evidence="10" type="ORF">LTR78_004299</name>
</gene>
<evidence type="ECO:0000256" key="8">
    <source>
        <dbReference type="RuleBase" id="RU361235"/>
    </source>
</evidence>
<keyword evidence="6" id="KW-0443">Lipid metabolism</keyword>
<keyword evidence="5 8" id="KW-0378">Hydrolase</keyword>
<keyword evidence="11" id="KW-1185">Reference proteome</keyword>
<dbReference type="EMBL" id="JAUTXT010000013">
    <property type="protein sequence ID" value="KAK3675658.1"/>
    <property type="molecule type" value="Genomic_DNA"/>
</dbReference>
<evidence type="ECO:0000313" key="11">
    <source>
        <dbReference type="Proteomes" id="UP001274830"/>
    </source>
</evidence>
<keyword evidence="3" id="KW-0964">Secreted</keyword>
<feature type="chain" id="PRO_5041769093" description="Carboxylic ester hydrolase" evidence="8">
    <location>
        <begin position="31"/>
        <end position="585"/>
    </location>
</feature>
<evidence type="ECO:0000256" key="4">
    <source>
        <dbReference type="ARBA" id="ARBA00022729"/>
    </source>
</evidence>
<dbReference type="GO" id="GO:0005576">
    <property type="term" value="C:extracellular region"/>
    <property type="evidence" value="ECO:0007669"/>
    <property type="project" value="UniProtKB-SubCell"/>
</dbReference>
<evidence type="ECO:0000256" key="1">
    <source>
        <dbReference type="ARBA" id="ARBA00004613"/>
    </source>
</evidence>
<feature type="signal peptide" evidence="8">
    <location>
        <begin position="1"/>
        <end position="30"/>
    </location>
</feature>
<dbReference type="InterPro" id="IPR019826">
    <property type="entry name" value="Carboxylesterase_B_AS"/>
</dbReference>
<evidence type="ECO:0000256" key="5">
    <source>
        <dbReference type="ARBA" id="ARBA00022801"/>
    </source>
</evidence>
<evidence type="ECO:0000313" key="10">
    <source>
        <dbReference type="EMBL" id="KAK3675658.1"/>
    </source>
</evidence>
<keyword evidence="7" id="KW-0325">Glycoprotein</keyword>
<dbReference type="AlphaFoldDB" id="A0AAE0WPT1"/>
<evidence type="ECO:0000256" key="7">
    <source>
        <dbReference type="ARBA" id="ARBA00023180"/>
    </source>
</evidence>
<keyword evidence="4 8" id="KW-0732">Signal</keyword>
<comment type="caution">
    <text evidence="10">The sequence shown here is derived from an EMBL/GenBank/DDBJ whole genome shotgun (WGS) entry which is preliminary data.</text>
</comment>
<dbReference type="PANTHER" id="PTHR11559">
    <property type="entry name" value="CARBOXYLESTERASE"/>
    <property type="match status" value="1"/>
</dbReference>
<dbReference type="Gene3D" id="3.40.50.1820">
    <property type="entry name" value="alpha/beta hydrolase"/>
    <property type="match status" value="1"/>
</dbReference>
<proteinExistence type="inferred from homology"/>